<comment type="caution">
    <text evidence="2">The sequence shown here is derived from an EMBL/GenBank/DDBJ whole genome shotgun (WGS) entry which is preliminary data.</text>
</comment>
<proteinExistence type="predicted"/>
<evidence type="ECO:0000313" key="3">
    <source>
        <dbReference type="Proteomes" id="UP001219525"/>
    </source>
</evidence>
<dbReference type="EMBL" id="JARJCW010000043">
    <property type="protein sequence ID" value="KAJ7205423.1"/>
    <property type="molecule type" value="Genomic_DNA"/>
</dbReference>
<evidence type="ECO:0000256" key="1">
    <source>
        <dbReference type="SAM" id="MobiDB-lite"/>
    </source>
</evidence>
<evidence type="ECO:0000313" key="2">
    <source>
        <dbReference type="EMBL" id="KAJ7205423.1"/>
    </source>
</evidence>
<dbReference type="Proteomes" id="UP001219525">
    <property type="component" value="Unassembled WGS sequence"/>
</dbReference>
<dbReference type="AlphaFoldDB" id="A0AAD6VF55"/>
<keyword evidence="3" id="KW-1185">Reference proteome</keyword>
<feature type="non-terminal residue" evidence="2">
    <location>
        <position position="293"/>
    </location>
</feature>
<reference evidence="2" key="1">
    <citation type="submission" date="2023-03" db="EMBL/GenBank/DDBJ databases">
        <title>Massive genome expansion in bonnet fungi (Mycena s.s.) driven by repeated elements and novel gene families across ecological guilds.</title>
        <authorList>
            <consortium name="Lawrence Berkeley National Laboratory"/>
            <person name="Harder C.B."/>
            <person name="Miyauchi S."/>
            <person name="Viragh M."/>
            <person name="Kuo A."/>
            <person name="Thoen E."/>
            <person name="Andreopoulos B."/>
            <person name="Lu D."/>
            <person name="Skrede I."/>
            <person name="Drula E."/>
            <person name="Henrissat B."/>
            <person name="Morin E."/>
            <person name="Kohler A."/>
            <person name="Barry K."/>
            <person name="LaButti K."/>
            <person name="Morin E."/>
            <person name="Salamov A."/>
            <person name="Lipzen A."/>
            <person name="Mereny Z."/>
            <person name="Hegedus B."/>
            <person name="Baldrian P."/>
            <person name="Stursova M."/>
            <person name="Weitz H."/>
            <person name="Taylor A."/>
            <person name="Grigoriev I.V."/>
            <person name="Nagy L.G."/>
            <person name="Martin F."/>
            <person name="Kauserud H."/>
        </authorList>
    </citation>
    <scope>NUCLEOTIDE SEQUENCE</scope>
    <source>
        <strain evidence="2">9144</strain>
    </source>
</reference>
<protein>
    <recommendedName>
        <fullName evidence="4">Heterokaryon incompatibility domain-containing protein</fullName>
    </recommendedName>
</protein>
<name>A0AAD6VF55_9AGAR</name>
<evidence type="ECO:0008006" key="4">
    <source>
        <dbReference type="Google" id="ProtNLM"/>
    </source>
</evidence>
<gene>
    <name evidence="2" type="ORF">GGX14DRAFT_322186</name>
</gene>
<organism evidence="2 3">
    <name type="scientific">Mycena pura</name>
    <dbReference type="NCBI Taxonomy" id="153505"/>
    <lineage>
        <taxon>Eukaryota</taxon>
        <taxon>Fungi</taxon>
        <taxon>Dikarya</taxon>
        <taxon>Basidiomycota</taxon>
        <taxon>Agaricomycotina</taxon>
        <taxon>Agaricomycetes</taxon>
        <taxon>Agaricomycetidae</taxon>
        <taxon>Agaricales</taxon>
        <taxon>Marasmiineae</taxon>
        <taxon>Mycenaceae</taxon>
        <taxon>Mycena</taxon>
    </lineage>
</organism>
<feature type="region of interest" description="Disordered" evidence="1">
    <location>
        <begin position="204"/>
        <end position="227"/>
    </location>
</feature>
<feature type="non-terminal residue" evidence="2">
    <location>
        <position position="1"/>
    </location>
</feature>
<sequence length="293" mass="32588">DCTEYIWLDELCLPGEASQRSEELGRIPDIFRYAAKTVVFCDEEGCDHTGPSCIWGQRLFTIAEILHAQKVLTLTPWRNGDVLEAKLQPWEGCEFREAMQSKAARENKWHLYAIFQHAANAGTVPWQMTIHALVVEAIRRDEAGDYHEHKFLGKALNGLLPRRARLKDLGINGWADLALLLELNQGFYNAASLAAVCGVADPNSAPKTHSASKTRSTTKTHSVSWLGKPLDPGPGNERLHPIVTAFPVFDSKAASDPALVIVEGETLDIRRKLPKRDARGLYNNQDMVALRAL</sequence>
<accession>A0AAD6VF55</accession>